<evidence type="ECO:0000256" key="1">
    <source>
        <dbReference type="SAM" id="MobiDB-lite"/>
    </source>
</evidence>
<keyword evidence="3" id="KW-1185">Reference proteome</keyword>
<dbReference type="Proteomes" id="UP001457282">
    <property type="component" value="Unassembled WGS sequence"/>
</dbReference>
<name>A0AAW1YBV5_RUBAR</name>
<protein>
    <submittedName>
        <fullName evidence="2">Uncharacterized protein</fullName>
    </submittedName>
</protein>
<evidence type="ECO:0000313" key="2">
    <source>
        <dbReference type="EMBL" id="KAK9945525.1"/>
    </source>
</evidence>
<dbReference type="AlphaFoldDB" id="A0AAW1YBV5"/>
<feature type="region of interest" description="Disordered" evidence="1">
    <location>
        <begin position="120"/>
        <end position="142"/>
    </location>
</feature>
<proteinExistence type="predicted"/>
<gene>
    <name evidence="2" type="ORF">M0R45_011038</name>
</gene>
<reference evidence="2 3" key="1">
    <citation type="journal article" date="2023" name="G3 (Bethesda)">
        <title>A chromosome-length genome assembly and annotation of blackberry (Rubus argutus, cv. 'Hillquist').</title>
        <authorList>
            <person name="Bruna T."/>
            <person name="Aryal R."/>
            <person name="Dudchenko O."/>
            <person name="Sargent D.J."/>
            <person name="Mead D."/>
            <person name="Buti M."/>
            <person name="Cavallini A."/>
            <person name="Hytonen T."/>
            <person name="Andres J."/>
            <person name="Pham M."/>
            <person name="Weisz D."/>
            <person name="Mascagni F."/>
            <person name="Usai G."/>
            <person name="Natali L."/>
            <person name="Bassil N."/>
            <person name="Fernandez G.E."/>
            <person name="Lomsadze A."/>
            <person name="Armour M."/>
            <person name="Olukolu B."/>
            <person name="Poorten T."/>
            <person name="Britton C."/>
            <person name="Davik J."/>
            <person name="Ashrafi H."/>
            <person name="Aiden E.L."/>
            <person name="Borodovsky M."/>
            <person name="Worthington M."/>
        </authorList>
    </citation>
    <scope>NUCLEOTIDE SEQUENCE [LARGE SCALE GENOMIC DNA]</scope>
    <source>
        <strain evidence="2">PI 553951</strain>
    </source>
</reference>
<comment type="caution">
    <text evidence="2">The sequence shown here is derived from an EMBL/GenBank/DDBJ whole genome shotgun (WGS) entry which is preliminary data.</text>
</comment>
<evidence type="ECO:0000313" key="3">
    <source>
        <dbReference type="Proteomes" id="UP001457282"/>
    </source>
</evidence>
<sequence length="142" mass="15924">MEIRRYEECISPTKLNADRMRPGYRSPAIQTTGLPQITCKTHPPYSESPALLLSLPISQNHHLGNQALCPIHGEASRQGLPSNYHYLREPKSVLHNAPLYGGPLQAAISVEACGQVEAKEYSKSGYRDQSRQGHRWPDRGRH</sequence>
<organism evidence="2 3">
    <name type="scientific">Rubus argutus</name>
    <name type="common">Southern blackberry</name>
    <dbReference type="NCBI Taxonomy" id="59490"/>
    <lineage>
        <taxon>Eukaryota</taxon>
        <taxon>Viridiplantae</taxon>
        <taxon>Streptophyta</taxon>
        <taxon>Embryophyta</taxon>
        <taxon>Tracheophyta</taxon>
        <taxon>Spermatophyta</taxon>
        <taxon>Magnoliopsida</taxon>
        <taxon>eudicotyledons</taxon>
        <taxon>Gunneridae</taxon>
        <taxon>Pentapetalae</taxon>
        <taxon>rosids</taxon>
        <taxon>fabids</taxon>
        <taxon>Rosales</taxon>
        <taxon>Rosaceae</taxon>
        <taxon>Rosoideae</taxon>
        <taxon>Rosoideae incertae sedis</taxon>
        <taxon>Rubus</taxon>
    </lineage>
</organism>
<dbReference type="EMBL" id="JBEDUW010000002">
    <property type="protein sequence ID" value="KAK9945525.1"/>
    <property type="molecule type" value="Genomic_DNA"/>
</dbReference>
<accession>A0AAW1YBV5</accession>